<organism evidence="3 4">
    <name type="scientific">Zonotrichia albicollis</name>
    <name type="common">White-throated sparrow</name>
    <name type="synonym">Fringilla albicollis</name>
    <dbReference type="NCBI Taxonomy" id="44394"/>
    <lineage>
        <taxon>Eukaryota</taxon>
        <taxon>Metazoa</taxon>
        <taxon>Chordata</taxon>
        <taxon>Craniata</taxon>
        <taxon>Vertebrata</taxon>
        <taxon>Euteleostomi</taxon>
        <taxon>Archelosauria</taxon>
        <taxon>Archosauria</taxon>
        <taxon>Dinosauria</taxon>
        <taxon>Saurischia</taxon>
        <taxon>Theropoda</taxon>
        <taxon>Coelurosauria</taxon>
        <taxon>Aves</taxon>
        <taxon>Neognathae</taxon>
        <taxon>Neoaves</taxon>
        <taxon>Telluraves</taxon>
        <taxon>Australaves</taxon>
        <taxon>Passeriformes</taxon>
        <taxon>Passerellidae</taxon>
        <taxon>Zonotrichia</taxon>
    </lineage>
</organism>
<dbReference type="SUPFAM" id="SSF47943">
    <property type="entry name" value="Retrovirus capsid protein, N-terminal core domain"/>
    <property type="match status" value="1"/>
</dbReference>
<dbReference type="GO" id="GO:0003676">
    <property type="term" value="F:nucleic acid binding"/>
    <property type="evidence" value="ECO:0007669"/>
    <property type="project" value="InterPro"/>
</dbReference>
<name>A0A8D2QGY0_ZONAL</name>
<feature type="compositionally biased region" description="Polar residues" evidence="1">
    <location>
        <begin position="133"/>
        <end position="147"/>
    </location>
</feature>
<feature type="region of interest" description="Disordered" evidence="1">
    <location>
        <begin position="100"/>
        <end position="199"/>
    </location>
</feature>
<evidence type="ECO:0000259" key="2">
    <source>
        <dbReference type="Pfam" id="PF19317"/>
    </source>
</evidence>
<protein>
    <recommendedName>
        <fullName evidence="2">Retroviral nucleocapsid Gag protein p24 C-terminal domain-containing protein</fullName>
    </recommendedName>
</protein>
<dbReference type="InterPro" id="IPR008916">
    <property type="entry name" value="Retrov_capsid_C"/>
</dbReference>
<sequence>MGSKLSIVQRGVYYDIVSILIKSNVKFSKGKLKQFIRWLFLQFPNISPEEIHNIQFWDKVGNELITLGQSGKLSSAKLVFWSLQIRTALLKQKEMEKKPNVKPCASALPVPPSPSKTPKPLSPKKPRARVSFPESSDVQNGPQSLGGPQNGGCHVASSQTWSSSSQNPLKHPKIPAPSPSPPAPRDTFPPHPAPCQPLDPAPCSHGFPAPCRLPVPAPSPGSHGGDTPTACPQTCSCDPNASDSRDTEQGTADPMHSAMLSLAPVTFQPAAQAGAAPTANWSSFGRQLIKEICKSHKEYGPHSPYFRGLLNSELSRTIVVPHDLKQLFSCLMTSTEFKLWESALKQLLKDALPSLQADPNTAKDNNGNPITIDHLCGEGQWSSPSVQAAAIPAETLEKVKEAAEKAFFSLQPEGPFEPYSKIKQLPSEPFVKFVERLTRAIEIQVKKENAREAILEEIVFTNANEQCRAAILSLPMEPSPTLKDMLLVCNRKVPLMSVAEDTRPRLLPRPPQRVAVASPAPFPSAQQYPGQQRRPAMVEPTKPCLLCNKLGHWSNQCPLKKEFDEFKNSKG</sequence>
<dbReference type="InterPro" id="IPR008919">
    <property type="entry name" value="Retrov_capsid_N"/>
</dbReference>
<proteinExistence type="predicted"/>
<accession>A0A8D2QGY0</accession>
<dbReference type="Gene3D" id="1.10.375.10">
    <property type="entry name" value="Human Immunodeficiency Virus Type 1 Capsid Protein"/>
    <property type="match status" value="1"/>
</dbReference>
<evidence type="ECO:0000313" key="3">
    <source>
        <dbReference type="Ensembl" id="ENSZALP00000016015.1"/>
    </source>
</evidence>
<dbReference type="InterPro" id="IPR038124">
    <property type="entry name" value="B_retro_matrix_sf"/>
</dbReference>
<dbReference type="SUPFAM" id="SSF57756">
    <property type="entry name" value="Retrovirus zinc finger-like domains"/>
    <property type="match status" value="1"/>
</dbReference>
<dbReference type="PANTHER" id="PTHR40389:SF3">
    <property type="entry name" value="IGE-BINDING PROTEIN"/>
    <property type="match status" value="1"/>
</dbReference>
<dbReference type="PANTHER" id="PTHR40389">
    <property type="entry name" value="ENDOGENOUS RETROVIRUS GROUP K MEMBER 24 GAG POLYPROTEIN-RELATED"/>
    <property type="match status" value="1"/>
</dbReference>
<dbReference type="InterPro" id="IPR036875">
    <property type="entry name" value="Znf_CCHC_sf"/>
</dbReference>
<dbReference type="Pfam" id="PF19317">
    <property type="entry name" value="Gag_p24_C"/>
    <property type="match status" value="1"/>
</dbReference>
<keyword evidence="4" id="KW-1185">Reference proteome</keyword>
<dbReference type="Gene3D" id="1.10.150.490">
    <property type="entry name" value="Retroviral GAG p10 protein"/>
    <property type="match status" value="1"/>
</dbReference>
<dbReference type="GO" id="GO:0016032">
    <property type="term" value="P:viral process"/>
    <property type="evidence" value="ECO:0007669"/>
    <property type="project" value="InterPro"/>
</dbReference>
<feature type="compositionally biased region" description="Pro residues" evidence="1">
    <location>
        <begin position="174"/>
        <end position="199"/>
    </location>
</feature>
<feature type="compositionally biased region" description="Pro residues" evidence="1">
    <location>
        <begin position="109"/>
        <end position="121"/>
    </location>
</feature>
<reference evidence="3" key="1">
    <citation type="submission" date="2025-08" db="UniProtKB">
        <authorList>
            <consortium name="Ensembl"/>
        </authorList>
    </citation>
    <scope>IDENTIFICATION</scope>
</reference>
<dbReference type="Gene3D" id="1.10.1200.30">
    <property type="match status" value="1"/>
</dbReference>
<dbReference type="AlphaFoldDB" id="A0A8D2QGY0"/>
<dbReference type="Proteomes" id="UP000694413">
    <property type="component" value="Unassembled WGS sequence"/>
</dbReference>
<dbReference type="GO" id="GO:0008270">
    <property type="term" value="F:zinc ion binding"/>
    <property type="evidence" value="ECO:0007669"/>
    <property type="project" value="InterPro"/>
</dbReference>
<dbReference type="SUPFAM" id="SSF47353">
    <property type="entry name" value="Retrovirus capsid dimerization domain-like"/>
    <property type="match status" value="1"/>
</dbReference>
<dbReference type="Ensembl" id="ENSZALT00000021459.1">
    <property type="protein sequence ID" value="ENSZALP00000016015.1"/>
    <property type="gene ID" value="ENSZALG00000013037.1"/>
</dbReference>
<evidence type="ECO:0000313" key="4">
    <source>
        <dbReference type="Proteomes" id="UP000694413"/>
    </source>
</evidence>
<reference evidence="3" key="2">
    <citation type="submission" date="2025-09" db="UniProtKB">
        <authorList>
            <consortium name="Ensembl"/>
        </authorList>
    </citation>
    <scope>IDENTIFICATION</scope>
</reference>
<dbReference type="InterPro" id="IPR050195">
    <property type="entry name" value="Primate_lentivir_Gag_pol-like"/>
</dbReference>
<dbReference type="Pfam" id="PF00607">
    <property type="entry name" value="Gag_p24"/>
    <property type="match status" value="1"/>
</dbReference>
<dbReference type="InterPro" id="IPR045345">
    <property type="entry name" value="Gag_p24_C"/>
</dbReference>
<feature type="compositionally biased region" description="Low complexity" evidence="1">
    <location>
        <begin position="157"/>
        <end position="166"/>
    </location>
</feature>
<feature type="domain" description="Retroviral nucleocapsid Gag protein p24 C-terminal" evidence="2">
    <location>
        <begin position="419"/>
        <end position="486"/>
    </location>
</feature>
<evidence type="ECO:0000256" key="1">
    <source>
        <dbReference type="SAM" id="MobiDB-lite"/>
    </source>
</evidence>